<keyword evidence="1" id="KW-0472">Membrane</keyword>
<sequence>MTEGRLAPGHRHRDGVWTLAALTALLAWDASGLDMAVARLASGVDGFALRDHWLLVDVLHDGGRRLGWLVAVVLSVGVWWPLGPLTRLRSGERLRLAGGALAAAFTVTALKRLSPASCPWDLNAFGGVAHFVPHWQWMPDGGSGHCFPAGHAASGFSFVGGWFAFRDLDARVARIWLAGALGTGLVFGLAQQARGAHFLSHTLWTAWICWCVTWAVQVGSRAPAQGGLR</sequence>
<keyword evidence="4" id="KW-1185">Reference proteome</keyword>
<gene>
    <name evidence="3" type="ORF">FN976_14600</name>
</gene>
<accession>A0A562ZQZ4</accession>
<evidence type="ECO:0000313" key="3">
    <source>
        <dbReference type="EMBL" id="TWO70771.1"/>
    </source>
</evidence>
<dbReference type="SUPFAM" id="SSF48317">
    <property type="entry name" value="Acid phosphatase/Vanadium-dependent haloperoxidase"/>
    <property type="match status" value="1"/>
</dbReference>
<feature type="domain" description="Phosphatidic acid phosphatase type 2/haloperoxidase" evidence="2">
    <location>
        <begin position="96"/>
        <end position="216"/>
    </location>
</feature>
<dbReference type="CDD" id="cd03396">
    <property type="entry name" value="PAP2_like_6"/>
    <property type="match status" value="1"/>
</dbReference>
<feature type="transmembrane region" description="Helical" evidence="1">
    <location>
        <begin position="196"/>
        <end position="216"/>
    </location>
</feature>
<dbReference type="Pfam" id="PF01569">
    <property type="entry name" value="PAP2"/>
    <property type="match status" value="1"/>
</dbReference>
<feature type="transmembrane region" description="Helical" evidence="1">
    <location>
        <begin position="172"/>
        <end position="190"/>
    </location>
</feature>
<keyword evidence="1" id="KW-0812">Transmembrane</keyword>
<dbReference type="RefSeq" id="WP_145893768.1">
    <property type="nucleotide sequence ID" value="NZ_VOBQ01000011.1"/>
</dbReference>
<protein>
    <submittedName>
        <fullName evidence="3">Phosphatase PAP2 family protein</fullName>
    </submittedName>
</protein>
<name>A0A562ZQZ4_9BURK</name>
<reference evidence="3 4" key="1">
    <citation type="submission" date="2019-07" db="EMBL/GenBank/DDBJ databases">
        <title>Caenimonas sedimenti sp. nov., isolated from activated sludge.</title>
        <authorList>
            <person name="Xu J."/>
        </authorList>
    </citation>
    <scope>NUCLEOTIDE SEQUENCE [LARGE SCALE GENOMIC DNA]</scope>
    <source>
        <strain evidence="3 4">HX-9-20</strain>
    </source>
</reference>
<evidence type="ECO:0000256" key="1">
    <source>
        <dbReference type="SAM" id="Phobius"/>
    </source>
</evidence>
<evidence type="ECO:0000313" key="4">
    <source>
        <dbReference type="Proteomes" id="UP000318199"/>
    </source>
</evidence>
<comment type="caution">
    <text evidence="3">The sequence shown here is derived from an EMBL/GenBank/DDBJ whole genome shotgun (WGS) entry which is preliminary data.</text>
</comment>
<proteinExistence type="predicted"/>
<dbReference type="EMBL" id="VOBQ01000011">
    <property type="protein sequence ID" value="TWO70771.1"/>
    <property type="molecule type" value="Genomic_DNA"/>
</dbReference>
<dbReference type="AlphaFoldDB" id="A0A562ZQZ4"/>
<dbReference type="Proteomes" id="UP000318199">
    <property type="component" value="Unassembled WGS sequence"/>
</dbReference>
<dbReference type="InterPro" id="IPR000326">
    <property type="entry name" value="PAP2/HPO"/>
</dbReference>
<dbReference type="OrthoDB" id="7348799at2"/>
<keyword evidence="1" id="KW-1133">Transmembrane helix</keyword>
<organism evidence="3 4">
    <name type="scientific">Caenimonas sedimenti</name>
    <dbReference type="NCBI Taxonomy" id="2596921"/>
    <lineage>
        <taxon>Bacteria</taxon>
        <taxon>Pseudomonadati</taxon>
        <taxon>Pseudomonadota</taxon>
        <taxon>Betaproteobacteria</taxon>
        <taxon>Burkholderiales</taxon>
        <taxon>Comamonadaceae</taxon>
        <taxon>Caenimonas</taxon>
    </lineage>
</organism>
<evidence type="ECO:0000259" key="2">
    <source>
        <dbReference type="Pfam" id="PF01569"/>
    </source>
</evidence>
<dbReference type="InterPro" id="IPR036938">
    <property type="entry name" value="PAP2/HPO_sf"/>
</dbReference>